<evidence type="ECO:0000256" key="1">
    <source>
        <dbReference type="ARBA" id="ARBA00004141"/>
    </source>
</evidence>
<comment type="caution">
    <text evidence="6">The sequence shown here is derived from an EMBL/GenBank/DDBJ whole genome shotgun (WGS) entry which is preliminary data.</text>
</comment>
<feature type="transmembrane region" description="Helical" evidence="5">
    <location>
        <begin position="213"/>
        <end position="233"/>
    </location>
</feature>
<dbReference type="PANTHER" id="PTHR43424:SF1">
    <property type="entry name" value="LOCUS PUTATIVE PROTEIN 1-RELATED"/>
    <property type="match status" value="1"/>
</dbReference>
<proteinExistence type="predicted"/>
<keyword evidence="3 5" id="KW-1133">Transmembrane helix</keyword>
<dbReference type="EMBL" id="JBHTOH010000078">
    <property type="protein sequence ID" value="MFD1411492.1"/>
    <property type="molecule type" value="Genomic_DNA"/>
</dbReference>
<gene>
    <name evidence="6" type="ORF">ACFQ4R_07840</name>
</gene>
<accession>A0ABW4BMM3</accession>
<evidence type="ECO:0000313" key="7">
    <source>
        <dbReference type="Proteomes" id="UP001597191"/>
    </source>
</evidence>
<feature type="transmembrane region" description="Helical" evidence="5">
    <location>
        <begin position="361"/>
        <end position="380"/>
    </location>
</feature>
<feature type="transmembrane region" description="Helical" evidence="5">
    <location>
        <begin position="416"/>
        <end position="434"/>
    </location>
</feature>
<reference evidence="7" key="1">
    <citation type="journal article" date="2019" name="Int. J. Syst. Evol. Microbiol.">
        <title>The Global Catalogue of Microorganisms (GCM) 10K type strain sequencing project: providing services to taxonomists for standard genome sequencing and annotation.</title>
        <authorList>
            <consortium name="The Broad Institute Genomics Platform"/>
            <consortium name="The Broad Institute Genome Sequencing Center for Infectious Disease"/>
            <person name="Wu L."/>
            <person name="Ma J."/>
        </authorList>
    </citation>
    <scope>NUCLEOTIDE SEQUENCE [LARGE SCALE GENOMIC DNA]</scope>
    <source>
        <strain evidence="7">CCM 8937</strain>
    </source>
</reference>
<dbReference type="PANTHER" id="PTHR43424">
    <property type="entry name" value="LOCUS PUTATIVE PROTEIN 1-RELATED"/>
    <property type="match status" value="1"/>
</dbReference>
<comment type="subcellular location">
    <subcellularLocation>
        <location evidence="1">Membrane</location>
        <topology evidence="1">Multi-pass membrane protein</topology>
    </subcellularLocation>
</comment>
<feature type="transmembrane region" description="Helical" evidence="5">
    <location>
        <begin position="140"/>
        <end position="159"/>
    </location>
</feature>
<dbReference type="Pfam" id="PF01943">
    <property type="entry name" value="Polysacc_synt"/>
    <property type="match status" value="1"/>
</dbReference>
<feature type="transmembrane region" description="Helical" evidence="5">
    <location>
        <begin position="165"/>
        <end position="188"/>
    </location>
</feature>
<name>A0ABW4BMM3_9LACO</name>
<feature type="transmembrane region" description="Helical" evidence="5">
    <location>
        <begin position="440"/>
        <end position="462"/>
    </location>
</feature>
<feature type="transmembrane region" description="Helical" evidence="5">
    <location>
        <begin position="253"/>
        <end position="273"/>
    </location>
</feature>
<evidence type="ECO:0000256" key="5">
    <source>
        <dbReference type="SAM" id="Phobius"/>
    </source>
</evidence>
<feature type="transmembrane region" description="Helical" evidence="5">
    <location>
        <begin position="386"/>
        <end position="404"/>
    </location>
</feature>
<protein>
    <submittedName>
        <fullName evidence="6">Oligosaccharide flippase family protein</fullName>
    </submittedName>
</protein>
<feature type="transmembrane region" description="Helical" evidence="5">
    <location>
        <begin position="329"/>
        <end position="349"/>
    </location>
</feature>
<keyword evidence="7" id="KW-1185">Reference proteome</keyword>
<sequence>MKVFKNFIYTSGYQIFSIIVPIITAPYISRQLGPSGVGINAFSLSFVQVFVLFAYLGTQKYGNKMISKERNNVIQLTTNFKYVYFNQLVTTTLTLFLYILYVEVFIDKYRSLYFVQAIYILSVYFDVSWFFQGKEDFRTTVVRGMGSKVLGTILIFILIHDPQDITLYALILAASGLVANVIMWMYLWKEIDWTRFIKIRIQLKPFLIQLKNIFTYFVPVAFLQITVLMYQLILGWHASNIEVAYYANANKIITIPLYIITSFITVMFPRMSYEFGSGRENHANELLKSSVETTMLLAIPLTFGMIAISSNFVGWFFGAGFTKVSPVMIILSLRIVPATLNEVFGYLLLMANGKATLYSRSLSIGGAVSIVLNYLVTFHSGAVSTAWVSVISEFLIMIVILLFVRSRIGVLKNVVILHACIFSVLMFIPVYLFGSGYERNITVTIVQIILAVVIYSALLVIFDRKKIREILATFKN</sequence>
<dbReference type="RefSeq" id="WP_125651088.1">
    <property type="nucleotide sequence ID" value="NZ_JBHTOH010000078.1"/>
</dbReference>
<feature type="transmembrane region" description="Helical" evidence="5">
    <location>
        <begin position="39"/>
        <end position="58"/>
    </location>
</feature>
<keyword evidence="2 5" id="KW-0812">Transmembrane</keyword>
<dbReference type="InterPro" id="IPR002797">
    <property type="entry name" value="Polysacc_synth"/>
</dbReference>
<evidence type="ECO:0000256" key="3">
    <source>
        <dbReference type="ARBA" id="ARBA00022989"/>
    </source>
</evidence>
<evidence type="ECO:0000256" key="2">
    <source>
        <dbReference type="ARBA" id="ARBA00022692"/>
    </source>
</evidence>
<dbReference type="InterPro" id="IPR052556">
    <property type="entry name" value="PolySynth_Transporter"/>
</dbReference>
<keyword evidence="4 5" id="KW-0472">Membrane</keyword>
<feature type="transmembrane region" description="Helical" evidence="5">
    <location>
        <begin position="7"/>
        <end position="27"/>
    </location>
</feature>
<evidence type="ECO:0000313" key="6">
    <source>
        <dbReference type="EMBL" id="MFD1411492.1"/>
    </source>
</evidence>
<dbReference type="Proteomes" id="UP001597191">
    <property type="component" value="Unassembled WGS sequence"/>
</dbReference>
<feature type="transmembrane region" description="Helical" evidence="5">
    <location>
        <begin position="79"/>
        <end position="101"/>
    </location>
</feature>
<evidence type="ECO:0000256" key="4">
    <source>
        <dbReference type="ARBA" id="ARBA00023136"/>
    </source>
</evidence>
<feature type="transmembrane region" description="Helical" evidence="5">
    <location>
        <begin position="113"/>
        <end position="131"/>
    </location>
</feature>
<feature type="transmembrane region" description="Helical" evidence="5">
    <location>
        <begin position="294"/>
        <end position="317"/>
    </location>
</feature>
<organism evidence="6 7">
    <name type="scientific">Lapidilactobacillus gannanensis</name>
    <dbReference type="NCBI Taxonomy" id="2486002"/>
    <lineage>
        <taxon>Bacteria</taxon>
        <taxon>Bacillati</taxon>
        <taxon>Bacillota</taxon>
        <taxon>Bacilli</taxon>
        <taxon>Lactobacillales</taxon>
        <taxon>Lactobacillaceae</taxon>
        <taxon>Lapidilactobacillus</taxon>
    </lineage>
</organism>